<name>A0A6J6BWG5_9ZZZZ</name>
<dbReference type="InterPro" id="IPR035965">
    <property type="entry name" value="PAS-like_dom_sf"/>
</dbReference>
<sequence length="276" mass="29723">MSATSGPDGAPAGDRSAALDELQKQAEALLRLQVAAVGQAARDPERLSPVARLAHDLAVHRIELGLQLDELLRTRDQLDASATRAAALYDFAPSGLMSIDARGEVVRANLSAAQLLGVDRSRLVGRQIIDFIAPDDREDVAQALLALDTGSSRHVVEVDLAVARADSSDPVCVVIDARRSLDGSSDGWDLAFVDMTEARAAQREIGHLARVAEREEMGRRLHDSVLQRLFGLSASLQALLMKGALDEPTTAVVQGVVEELRLTVLEIWATVFEHTE</sequence>
<dbReference type="PANTHER" id="PTHR44757">
    <property type="entry name" value="DIGUANYLATE CYCLASE DGCP"/>
    <property type="match status" value="1"/>
</dbReference>
<dbReference type="AlphaFoldDB" id="A0A6J6BWG5"/>
<dbReference type="Pfam" id="PF00989">
    <property type="entry name" value="PAS"/>
    <property type="match status" value="1"/>
</dbReference>
<dbReference type="SMART" id="SM00091">
    <property type="entry name" value="PAS"/>
    <property type="match status" value="1"/>
</dbReference>
<dbReference type="EMBL" id="CAEZSR010000008">
    <property type="protein sequence ID" value="CAB4542488.1"/>
    <property type="molecule type" value="Genomic_DNA"/>
</dbReference>
<dbReference type="InterPro" id="IPR013767">
    <property type="entry name" value="PAS_fold"/>
</dbReference>
<organism evidence="2">
    <name type="scientific">freshwater metagenome</name>
    <dbReference type="NCBI Taxonomy" id="449393"/>
    <lineage>
        <taxon>unclassified sequences</taxon>
        <taxon>metagenomes</taxon>
        <taxon>ecological metagenomes</taxon>
    </lineage>
</organism>
<dbReference type="Gene3D" id="3.30.450.20">
    <property type="entry name" value="PAS domain"/>
    <property type="match status" value="1"/>
</dbReference>
<dbReference type="NCBIfam" id="TIGR00229">
    <property type="entry name" value="sensory_box"/>
    <property type="match status" value="1"/>
</dbReference>
<dbReference type="GO" id="GO:0000155">
    <property type="term" value="F:phosphorelay sensor kinase activity"/>
    <property type="evidence" value="ECO:0007669"/>
    <property type="project" value="InterPro"/>
</dbReference>
<reference evidence="2" key="1">
    <citation type="submission" date="2020-05" db="EMBL/GenBank/DDBJ databases">
        <authorList>
            <person name="Chiriac C."/>
            <person name="Salcher M."/>
            <person name="Ghai R."/>
            <person name="Kavagutti S V."/>
        </authorList>
    </citation>
    <scope>NUCLEOTIDE SEQUENCE</scope>
</reference>
<dbReference type="SUPFAM" id="SSF55785">
    <property type="entry name" value="PYP-like sensor domain (PAS domain)"/>
    <property type="match status" value="1"/>
</dbReference>
<protein>
    <submittedName>
        <fullName evidence="2">Unannotated protein</fullName>
    </submittedName>
</protein>
<dbReference type="InterPro" id="IPR011712">
    <property type="entry name" value="Sig_transdc_His_kin_sub3_dim/P"/>
</dbReference>
<dbReference type="Pfam" id="PF07730">
    <property type="entry name" value="HisKA_3"/>
    <property type="match status" value="1"/>
</dbReference>
<evidence type="ECO:0000313" key="2">
    <source>
        <dbReference type="EMBL" id="CAB4542488.1"/>
    </source>
</evidence>
<evidence type="ECO:0000259" key="1">
    <source>
        <dbReference type="PROSITE" id="PS50112"/>
    </source>
</evidence>
<dbReference type="PANTHER" id="PTHR44757:SF2">
    <property type="entry name" value="BIOFILM ARCHITECTURE MAINTENANCE PROTEIN MBAA"/>
    <property type="match status" value="1"/>
</dbReference>
<feature type="domain" description="PAS" evidence="1">
    <location>
        <begin position="81"/>
        <end position="144"/>
    </location>
</feature>
<dbReference type="CDD" id="cd00130">
    <property type="entry name" value="PAS"/>
    <property type="match status" value="1"/>
</dbReference>
<dbReference type="GO" id="GO:0046983">
    <property type="term" value="F:protein dimerization activity"/>
    <property type="evidence" value="ECO:0007669"/>
    <property type="project" value="InterPro"/>
</dbReference>
<gene>
    <name evidence="2" type="ORF">UFOPK1493_00408</name>
</gene>
<accession>A0A6J6BWG5</accession>
<dbReference type="Gene3D" id="1.20.5.1930">
    <property type="match status" value="1"/>
</dbReference>
<dbReference type="InterPro" id="IPR000014">
    <property type="entry name" value="PAS"/>
</dbReference>
<dbReference type="InterPro" id="IPR052155">
    <property type="entry name" value="Biofilm_reg_signaling"/>
</dbReference>
<dbReference type="GO" id="GO:0006355">
    <property type="term" value="P:regulation of DNA-templated transcription"/>
    <property type="evidence" value="ECO:0007669"/>
    <property type="project" value="InterPro"/>
</dbReference>
<dbReference type="GO" id="GO:0016020">
    <property type="term" value="C:membrane"/>
    <property type="evidence" value="ECO:0007669"/>
    <property type="project" value="InterPro"/>
</dbReference>
<proteinExistence type="predicted"/>
<dbReference type="PROSITE" id="PS50112">
    <property type="entry name" value="PAS"/>
    <property type="match status" value="1"/>
</dbReference>